<dbReference type="PANTHER" id="PTHR35401">
    <property type="entry name" value="COPG FAMILY HELIX-TURN-HELIX PROTEIN-RELATED-RELATED"/>
    <property type="match status" value="1"/>
</dbReference>
<proteinExistence type="inferred from homology"/>
<evidence type="ECO:0000313" key="3">
    <source>
        <dbReference type="EMBL" id="WGZ90020.1"/>
    </source>
</evidence>
<dbReference type="Pfam" id="PF08681">
    <property type="entry name" value="TacA1"/>
    <property type="match status" value="1"/>
</dbReference>
<accession>A0AA95H411</accession>
<organism evidence="3">
    <name type="scientific">Candidatus Thiocaldithrix dubininis</name>
    <dbReference type="NCBI Taxonomy" id="3080823"/>
    <lineage>
        <taxon>Bacteria</taxon>
        <taxon>Pseudomonadati</taxon>
        <taxon>Pseudomonadota</taxon>
        <taxon>Gammaproteobacteria</taxon>
        <taxon>Thiotrichales</taxon>
        <taxon>Thiotrichaceae</taxon>
        <taxon>Candidatus Thiocaldithrix</taxon>
    </lineage>
</organism>
<dbReference type="PANTHER" id="PTHR35401:SF2">
    <property type="entry name" value="ABC-TYPE TRANSPORT SYSTEM"/>
    <property type="match status" value="1"/>
</dbReference>
<dbReference type="Gene3D" id="1.20.5.780">
    <property type="entry name" value="Single helix bin"/>
    <property type="match status" value="1"/>
</dbReference>
<evidence type="ECO:0000256" key="2">
    <source>
        <dbReference type="ARBA" id="ARBA00049988"/>
    </source>
</evidence>
<comment type="similarity">
    <text evidence="2">Belongs to the TacA antitoxin family.</text>
</comment>
<sequence length="89" mass="9932">MSLSLQRIDMRVNEQVKLLAERAANTLGCTVTEYLVRLIQEDAPKVLRGETQIVLTNAPFDRFVALCQDSKAPSPRLLKAAKQLDSEGF</sequence>
<dbReference type="InterPro" id="IPR010985">
    <property type="entry name" value="Ribbon_hlx_hlx"/>
</dbReference>
<name>A0AA95H411_9GAMM</name>
<protein>
    <submittedName>
        <fullName evidence="3">DUF1778 domain-containing protein</fullName>
    </submittedName>
</protein>
<dbReference type="GO" id="GO:0006355">
    <property type="term" value="P:regulation of DNA-templated transcription"/>
    <property type="evidence" value="ECO:0007669"/>
    <property type="project" value="InterPro"/>
</dbReference>
<dbReference type="InterPro" id="IPR014795">
    <property type="entry name" value="TacA_1-like"/>
</dbReference>
<keyword evidence="1" id="KW-1277">Toxin-antitoxin system</keyword>
<dbReference type="Proteomes" id="UP001300672">
    <property type="component" value="Chromosome"/>
</dbReference>
<dbReference type="AlphaFoldDB" id="A0AA95H411"/>
<reference evidence="3" key="2">
    <citation type="submission" date="2023-04" db="EMBL/GenBank/DDBJ databases">
        <authorList>
            <person name="Beletskiy A.V."/>
            <person name="Mardanov A.V."/>
            <person name="Ravin N.V."/>
        </authorList>
    </citation>
    <scope>NUCLEOTIDE SEQUENCE</scope>
    <source>
        <strain evidence="3">GKL-01</strain>
    </source>
</reference>
<reference evidence="3" key="1">
    <citation type="journal article" date="2023" name="Int. J. Mol. Sci.">
        <title>Metagenomics Revealed a New Genus 'Candidatus Thiocaldithrix dubininis' gen. nov., sp. nov. and a New Species 'Candidatus Thiothrix putei' sp. nov. in the Family Thiotrichaceae, Some Members of Which Have Traits of Both Na+- and H+-Motive Energetics.</title>
        <authorList>
            <person name="Ravin N.V."/>
            <person name="Muntyan M.S."/>
            <person name="Smolyakov D.D."/>
            <person name="Rudenko T.S."/>
            <person name="Beletsky A.V."/>
            <person name="Mardanov A.V."/>
            <person name="Grabovich M.Y."/>
        </authorList>
    </citation>
    <scope>NUCLEOTIDE SEQUENCE</scope>
    <source>
        <strain evidence="3">GKL-01</strain>
    </source>
</reference>
<evidence type="ECO:0000256" key="1">
    <source>
        <dbReference type="ARBA" id="ARBA00022649"/>
    </source>
</evidence>
<dbReference type="EMBL" id="CP124755">
    <property type="protein sequence ID" value="WGZ90020.1"/>
    <property type="molecule type" value="Genomic_DNA"/>
</dbReference>
<dbReference type="SUPFAM" id="SSF47598">
    <property type="entry name" value="Ribbon-helix-helix"/>
    <property type="match status" value="1"/>
</dbReference>
<gene>
    <name evidence="3" type="ORF">QJT80_10975</name>
</gene>
<dbReference type="KEGG" id="tdu:QJT80_10975"/>